<keyword evidence="2" id="KW-0479">Metal-binding</keyword>
<comment type="caution">
    <text evidence="4">The sequence shown here is derived from an EMBL/GenBank/DDBJ whole genome shotgun (WGS) entry which is preliminary data.</text>
</comment>
<accession>A0ABU9E7E6</accession>
<keyword evidence="1" id="KW-0349">Heme</keyword>
<keyword evidence="3" id="KW-0408">Iron</keyword>
<dbReference type="PANTHER" id="PTHR36843">
    <property type="entry name" value="HEME-DEPENDENT PEROXIDASE YWFI-RELATED"/>
    <property type="match status" value="1"/>
</dbReference>
<dbReference type="SUPFAM" id="SSF54909">
    <property type="entry name" value="Dimeric alpha+beta barrel"/>
    <property type="match status" value="1"/>
</dbReference>
<evidence type="ECO:0000256" key="1">
    <source>
        <dbReference type="ARBA" id="ARBA00022617"/>
    </source>
</evidence>
<dbReference type="InterPro" id="IPR011008">
    <property type="entry name" value="Dimeric_a/b-barrel"/>
</dbReference>
<name>A0ABU9E7E6_9BACT</name>
<evidence type="ECO:0000313" key="4">
    <source>
        <dbReference type="EMBL" id="MEK9499535.1"/>
    </source>
</evidence>
<dbReference type="EMBL" id="JBBHLI010000001">
    <property type="protein sequence ID" value="MEK9499535.1"/>
    <property type="molecule type" value="Genomic_DNA"/>
</dbReference>
<organism evidence="4 5">
    <name type="scientific">Gaopeijia maritima</name>
    <dbReference type="NCBI Taxonomy" id="3119007"/>
    <lineage>
        <taxon>Bacteria</taxon>
        <taxon>Pseudomonadati</taxon>
        <taxon>Gemmatimonadota</taxon>
        <taxon>Longimicrobiia</taxon>
        <taxon>Gaopeijiales</taxon>
        <taxon>Gaopeijiaceae</taxon>
        <taxon>Gaopeijia</taxon>
    </lineage>
</organism>
<dbReference type="RefSeq" id="WP_405276318.1">
    <property type="nucleotide sequence ID" value="NZ_CP144380.1"/>
</dbReference>
<sequence length="274" mass="30621">MSDALLPPLALHGWYMLTQFVTLVPSDHGASDDDRTARLRGLADLLAGWSDLGDDGWSGLYGMVGGGSDYMLLHLRPDLDGLGEAERALRRHPSIHDVAVTGDYLSVVELGLYGHTLGLARRAEEEGVEPGTEAWQERVNELLADQVGRDYTRHRLYPRQPDAMPYVCFYPMNKRRNPGQNWYTRSLAERARLMQEHGRTGRSWAGKVSQIISGSVGLDDWEWAVTLFSGDPIHFKELVTQMRYDEVTSVYGEFGPFVVGRRVATDELAAELTG</sequence>
<dbReference type="PANTHER" id="PTHR36843:SF1">
    <property type="entry name" value="COPROHEME DECARBOXYLASE"/>
    <property type="match status" value="1"/>
</dbReference>
<gene>
    <name evidence="4" type="ORF">WI372_00895</name>
</gene>
<dbReference type="Gene3D" id="3.30.70.1030">
    <property type="entry name" value="Apc35880, domain 1"/>
    <property type="match status" value="2"/>
</dbReference>
<proteinExistence type="predicted"/>
<evidence type="ECO:0000313" key="5">
    <source>
        <dbReference type="Proteomes" id="UP001484239"/>
    </source>
</evidence>
<evidence type="ECO:0000256" key="2">
    <source>
        <dbReference type="ARBA" id="ARBA00022723"/>
    </source>
</evidence>
<protein>
    <submittedName>
        <fullName evidence="4">Chlorite dismutase family protein</fullName>
    </submittedName>
</protein>
<reference evidence="4 5" key="1">
    <citation type="submission" date="2024-02" db="EMBL/GenBank/DDBJ databases">
        <title>A novel Gemmatimonadota bacterium.</title>
        <authorList>
            <person name="Du Z.-J."/>
            <person name="Ye Y.-Q."/>
        </authorList>
    </citation>
    <scope>NUCLEOTIDE SEQUENCE [LARGE SCALE GENOMIC DNA]</scope>
    <source>
        <strain evidence="4 5">DH-20</strain>
    </source>
</reference>
<keyword evidence="5" id="KW-1185">Reference proteome</keyword>
<dbReference type="Pfam" id="PF06778">
    <property type="entry name" value="Chlor_dismutase"/>
    <property type="match status" value="1"/>
</dbReference>
<evidence type="ECO:0000256" key="3">
    <source>
        <dbReference type="ARBA" id="ARBA00023004"/>
    </source>
</evidence>
<dbReference type="Proteomes" id="UP001484239">
    <property type="component" value="Unassembled WGS sequence"/>
</dbReference>
<dbReference type="InterPro" id="IPR010644">
    <property type="entry name" value="ChdC/CLD"/>
</dbReference>